<dbReference type="Proteomes" id="UP000324222">
    <property type="component" value="Unassembled WGS sequence"/>
</dbReference>
<accession>A0A5B7JC86</accession>
<protein>
    <submittedName>
        <fullName evidence="1">Uncharacterized protein</fullName>
    </submittedName>
</protein>
<reference evidence="1 2" key="1">
    <citation type="submission" date="2019-05" db="EMBL/GenBank/DDBJ databases">
        <title>Another draft genome of Portunus trituberculatus and its Hox gene families provides insights of decapod evolution.</title>
        <authorList>
            <person name="Jeong J.-H."/>
            <person name="Song I."/>
            <person name="Kim S."/>
            <person name="Choi T."/>
            <person name="Kim D."/>
            <person name="Ryu S."/>
            <person name="Kim W."/>
        </authorList>
    </citation>
    <scope>NUCLEOTIDE SEQUENCE [LARGE SCALE GENOMIC DNA]</scope>
    <source>
        <tissue evidence="1">Muscle</tissue>
    </source>
</reference>
<proteinExistence type="predicted"/>
<comment type="caution">
    <text evidence="1">The sequence shown here is derived from an EMBL/GenBank/DDBJ whole genome shotgun (WGS) entry which is preliminary data.</text>
</comment>
<name>A0A5B7JC86_PORTR</name>
<evidence type="ECO:0000313" key="1">
    <source>
        <dbReference type="EMBL" id="MPC92549.1"/>
    </source>
</evidence>
<dbReference type="EMBL" id="VSRR010091650">
    <property type="protein sequence ID" value="MPC92549.1"/>
    <property type="molecule type" value="Genomic_DNA"/>
</dbReference>
<dbReference type="AlphaFoldDB" id="A0A5B7JC86"/>
<evidence type="ECO:0000313" key="2">
    <source>
        <dbReference type="Proteomes" id="UP000324222"/>
    </source>
</evidence>
<gene>
    <name evidence="1" type="ORF">E2C01_087644</name>
</gene>
<organism evidence="1 2">
    <name type="scientific">Portunus trituberculatus</name>
    <name type="common">Swimming crab</name>
    <name type="synonym">Neptunus trituberculatus</name>
    <dbReference type="NCBI Taxonomy" id="210409"/>
    <lineage>
        <taxon>Eukaryota</taxon>
        <taxon>Metazoa</taxon>
        <taxon>Ecdysozoa</taxon>
        <taxon>Arthropoda</taxon>
        <taxon>Crustacea</taxon>
        <taxon>Multicrustacea</taxon>
        <taxon>Malacostraca</taxon>
        <taxon>Eumalacostraca</taxon>
        <taxon>Eucarida</taxon>
        <taxon>Decapoda</taxon>
        <taxon>Pleocyemata</taxon>
        <taxon>Brachyura</taxon>
        <taxon>Eubrachyura</taxon>
        <taxon>Portunoidea</taxon>
        <taxon>Portunidae</taxon>
        <taxon>Portuninae</taxon>
        <taxon>Portunus</taxon>
    </lineage>
</organism>
<sequence>MLLLKHSSQTQTRTNTLFNIPPASCLANDSTCLSLYTRLSCFPRFVIVKGVLAGRQHTNIDPLQAKGRMPRVRAAGRERNKCSGEISGWKLSWPIMS</sequence>
<keyword evidence="2" id="KW-1185">Reference proteome</keyword>